<dbReference type="STRING" id="1392247.A0A3N4KVG4"/>
<evidence type="ECO:0000313" key="3">
    <source>
        <dbReference type="EMBL" id="RPB14527.1"/>
    </source>
</evidence>
<dbReference type="Proteomes" id="UP000277580">
    <property type="component" value="Unassembled WGS sequence"/>
</dbReference>
<proteinExistence type="predicted"/>
<feature type="compositionally biased region" description="Polar residues" evidence="1">
    <location>
        <begin position="52"/>
        <end position="61"/>
    </location>
</feature>
<feature type="compositionally biased region" description="Polar residues" evidence="1">
    <location>
        <begin position="560"/>
        <end position="569"/>
    </location>
</feature>
<dbReference type="AlphaFoldDB" id="A0A3N4KVG4"/>
<feature type="region of interest" description="Disordered" evidence="1">
    <location>
        <begin position="74"/>
        <end position="104"/>
    </location>
</feature>
<name>A0A3N4KVG4_9PEZI</name>
<protein>
    <recommendedName>
        <fullName evidence="2">AHC1-like C2H2 zinc-finger domain-containing protein</fullName>
    </recommendedName>
</protein>
<feature type="compositionally biased region" description="Low complexity" evidence="1">
    <location>
        <begin position="94"/>
        <end position="104"/>
    </location>
</feature>
<feature type="compositionally biased region" description="Low complexity" evidence="1">
    <location>
        <begin position="24"/>
        <end position="33"/>
    </location>
</feature>
<evidence type="ECO:0000259" key="2">
    <source>
        <dbReference type="Pfam" id="PF25909"/>
    </source>
</evidence>
<dbReference type="OrthoDB" id="5355528at2759"/>
<evidence type="ECO:0000313" key="4">
    <source>
        <dbReference type="Proteomes" id="UP000277580"/>
    </source>
</evidence>
<feature type="domain" description="AHC1-like C2H2 zinc-finger" evidence="2">
    <location>
        <begin position="273"/>
        <end position="322"/>
    </location>
</feature>
<feature type="region of interest" description="Disordered" evidence="1">
    <location>
        <begin position="751"/>
        <end position="772"/>
    </location>
</feature>
<organism evidence="3 4">
    <name type="scientific">Morchella conica CCBAS932</name>
    <dbReference type="NCBI Taxonomy" id="1392247"/>
    <lineage>
        <taxon>Eukaryota</taxon>
        <taxon>Fungi</taxon>
        <taxon>Dikarya</taxon>
        <taxon>Ascomycota</taxon>
        <taxon>Pezizomycotina</taxon>
        <taxon>Pezizomycetes</taxon>
        <taxon>Pezizales</taxon>
        <taxon>Morchellaceae</taxon>
        <taxon>Morchella</taxon>
    </lineage>
</organism>
<dbReference type="EMBL" id="ML119117">
    <property type="protein sequence ID" value="RPB14527.1"/>
    <property type="molecule type" value="Genomic_DNA"/>
</dbReference>
<evidence type="ECO:0000256" key="1">
    <source>
        <dbReference type="SAM" id="MobiDB-lite"/>
    </source>
</evidence>
<dbReference type="Pfam" id="PF25909">
    <property type="entry name" value="zf-C2H2_AHC1"/>
    <property type="match status" value="1"/>
</dbReference>
<feature type="region of interest" description="Disordered" evidence="1">
    <location>
        <begin position="521"/>
        <end position="585"/>
    </location>
</feature>
<feature type="compositionally biased region" description="Basic and acidic residues" evidence="1">
    <location>
        <begin position="462"/>
        <end position="474"/>
    </location>
</feature>
<feature type="region of interest" description="Disordered" evidence="1">
    <location>
        <begin position="462"/>
        <end position="509"/>
    </location>
</feature>
<feature type="compositionally biased region" description="Polar residues" evidence="1">
    <location>
        <begin position="534"/>
        <end position="553"/>
    </location>
</feature>
<accession>A0A3N4KVG4</accession>
<feature type="region of interest" description="Disordered" evidence="1">
    <location>
        <begin position="327"/>
        <end position="438"/>
    </location>
</feature>
<dbReference type="InterPro" id="IPR058706">
    <property type="entry name" value="zf-C2H2_AHC1-like"/>
</dbReference>
<keyword evidence="4" id="KW-1185">Reference proteome</keyword>
<reference evidence="3 4" key="1">
    <citation type="journal article" date="2018" name="Nat. Ecol. Evol.">
        <title>Pezizomycetes genomes reveal the molecular basis of ectomycorrhizal truffle lifestyle.</title>
        <authorList>
            <person name="Murat C."/>
            <person name="Payen T."/>
            <person name="Noel B."/>
            <person name="Kuo A."/>
            <person name="Morin E."/>
            <person name="Chen J."/>
            <person name="Kohler A."/>
            <person name="Krizsan K."/>
            <person name="Balestrini R."/>
            <person name="Da Silva C."/>
            <person name="Montanini B."/>
            <person name="Hainaut M."/>
            <person name="Levati E."/>
            <person name="Barry K.W."/>
            <person name="Belfiori B."/>
            <person name="Cichocki N."/>
            <person name="Clum A."/>
            <person name="Dockter R.B."/>
            <person name="Fauchery L."/>
            <person name="Guy J."/>
            <person name="Iotti M."/>
            <person name="Le Tacon F."/>
            <person name="Lindquist E.A."/>
            <person name="Lipzen A."/>
            <person name="Malagnac F."/>
            <person name="Mello A."/>
            <person name="Molinier V."/>
            <person name="Miyauchi S."/>
            <person name="Poulain J."/>
            <person name="Riccioni C."/>
            <person name="Rubini A."/>
            <person name="Sitrit Y."/>
            <person name="Splivallo R."/>
            <person name="Traeger S."/>
            <person name="Wang M."/>
            <person name="Zifcakova L."/>
            <person name="Wipf D."/>
            <person name="Zambonelli A."/>
            <person name="Paolocci F."/>
            <person name="Nowrousian M."/>
            <person name="Ottonello S."/>
            <person name="Baldrian P."/>
            <person name="Spatafora J.W."/>
            <person name="Henrissat B."/>
            <person name="Nagy L.G."/>
            <person name="Aury J.M."/>
            <person name="Wincker P."/>
            <person name="Grigoriev I.V."/>
            <person name="Bonfante P."/>
            <person name="Martin F.M."/>
        </authorList>
    </citation>
    <scope>NUCLEOTIDE SEQUENCE [LARGE SCALE GENOMIC DNA]</scope>
    <source>
        <strain evidence="3 4">CCBAS932</strain>
    </source>
</reference>
<feature type="compositionally biased region" description="Low complexity" evidence="1">
    <location>
        <begin position="1"/>
        <end position="15"/>
    </location>
</feature>
<feature type="region of interest" description="Disordered" evidence="1">
    <location>
        <begin position="1"/>
        <end position="61"/>
    </location>
</feature>
<gene>
    <name evidence="3" type="ORF">P167DRAFT_563643</name>
</gene>
<dbReference type="InParanoid" id="A0A3N4KVG4"/>
<feature type="compositionally biased region" description="Polar residues" evidence="1">
    <location>
        <begin position="392"/>
        <end position="418"/>
    </location>
</feature>
<feature type="compositionally biased region" description="Low complexity" evidence="1">
    <location>
        <begin position="369"/>
        <end position="381"/>
    </location>
</feature>
<feature type="compositionally biased region" description="Polar residues" evidence="1">
    <location>
        <begin position="349"/>
        <end position="368"/>
    </location>
</feature>
<sequence>MAATPAAAARDPTPTEVRRRISKAGAVAGPACDAAEERPPVNKKVKLAYPGSTGNTTTTSVAEETPRFIGGDWRMGGERVAPHHHPSAPPPPSVGGSATVNGANATGRTAQTTAQRYLDPKSLQNLRETISQQFDIEILLKHRELGLIEQEIAKTQICIEQLRRCTVKPYQSPEISLEPYIPDAKQLENGPPDYSPPHWSVVNGPYTRHYQQWLLPDPMFDGYGPEGPPQVALPAGKGTRSQKTVEQTQTYTVSGRPQRQSVMKVQQRGGAGMQQCIFRKSDGTTVRLECLDCKRSDFSSAQGFINHCRIAHQREYASHEAAAQACGQPVEETEEGFALYPRNPVDPPSRNTRQTQQTISPQSSYSSTPRGSLSGPSGVPLPSLPPPKIVQTPKNKTTAAQRKNGNRGTRAVMTTSSRPAEGFRRPPTPPIDAPTFKTPHLEGLLKRKKIEVDLATMVKEVKGERINWDDHTYSEEDDDESDQSETPVLPRRDTDGDTVMMDGPPGKEEHREVRRFLGTETHASMVATVPETLAVTSGRSVSRDSPTPFTTQLPSPPEPKTTQTQSQAIDTKLSHPKQASSMMQSPIEEKRSLLSFTGMDGSYDYDASSSDDEDGYKSDADAHEDVEMEVESATSSSSVGDHTTIHAASFGMRTLVPAENMGRSSSPQSPHPVSHTAVVAPISPALSIATDDIGRDMVTPVRPHTQQMPTPLMTPISPAAAANMSKQVRFVMPNSKNGMRKNPSGVLETGLAKMKSGNARKPSDVFGSQEKR</sequence>